<keyword evidence="2" id="KW-1133">Transmembrane helix</keyword>
<evidence type="ECO:0000256" key="2">
    <source>
        <dbReference type="SAM" id="Phobius"/>
    </source>
</evidence>
<reference evidence="4" key="1">
    <citation type="journal article" date="2019" name="Int. J. Syst. Evol. Microbiol.">
        <title>The Global Catalogue of Microorganisms (GCM) 10K type strain sequencing project: providing services to taxonomists for standard genome sequencing and annotation.</title>
        <authorList>
            <consortium name="The Broad Institute Genomics Platform"/>
            <consortium name="The Broad Institute Genome Sequencing Center for Infectious Disease"/>
            <person name="Wu L."/>
            <person name="Ma J."/>
        </authorList>
    </citation>
    <scope>NUCLEOTIDE SEQUENCE [LARGE SCALE GENOMIC DNA]</scope>
    <source>
        <strain evidence="4">CCUG 61889</strain>
    </source>
</reference>
<gene>
    <name evidence="3" type="ORF">ACFOU2_09575</name>
</gene>
<feature type="transmembrane region" description="Helical" evidence="2">
    <location>
        <begin position="37"/>
        <end position="58"/>
    </location>
</feature>
<sequence length="235" mass="26074">MDNLGLIISLIAIVVFVIYIVKGLIGLVKKKENAKKAFIRAGVAFAVSIIGFVIFGVASEPSKETAGQPKEEKQEAQPVAAQPKEVQKEEKPKALEEIVTSIIDKEVGKKTNMKAKRIINLEINDHIGTQQEGDKIVVATLHADESLTENLTRESILIKTKGLMEPLFKNKDIAEVTLIWQLPLVDQYGNEKVGTVVKVGLDRVTANKINWKNFDFNNFEGISPQYFVHPALVKE</sequence>
<dbReference type="Proteomes" id="UP001595752">
    <property type="component" value="Unassembled WGS sequence"/>
</dbReference>
<accession>A0ABV8B2H1</accession>
<proteinExistence type="predicted"/>
<protein>
    <submittedName>
        <fullName evidence="3">Uncharacterized protein</fullName>
    </submittedName>
</protein>
<name>A0ABV8B2H1_9BACI</name>
<organism evidence="3 4">
    <name type="scientific">Bacillus songklensis</name>
    <dbReference type="NCBI Taxonomy" id="1069116"/>
    <lineage>
        <taxon>Bacteria</taxon>
        <taxon>Bacillati</taxon>
        <taxon>Bacillota</taxon>
        <taxon>Bacilli</taxon>
        <taxon>Bacillales</taxon>
        <taxon>Bacillaceae</taxon>
        <taxon>Bacillus</taxon>
    </lineage>
</organism>
<comment type="caution">
    <text evidence="3">The sequence shown here is derived from an EMBL/GenBank/DDBJ whole genome shotgun (WGS) entry which is preliminary data.</text>
</comment>
<dbReference type="EMBL" id="JBHRZT010000043">
    <property type="protein sequence ID" value="MFC3883734.1"/>
    <property type="molecule type" value="Genomic_DNA"/>
</dbReference>
<evidence type="ECO:0000256" key="1">
    <source>
        <dbReference type="SAM" id="MobiDB-lite"/>
    </source>
</evidence>
<feature type="region of interest" description="Disordered" evidence="1">
    <location>
        <begin position="64"/>
        <end position="88"/>
    </location>
</feature>
<evidence type="ECO:0000313" key="4">
    <source>
        <dbReference type="Proteomes" id="UP001595752"/>
    </source>
</evidence>
<evidence type="ECO:0000313" key="3">
    <source>
        <dbReference type="EMBL" id="MFC3883734.1"/>
    </source>
</evidence>
<keyword evidence="2" id="KW-0472">Membrane</keyword>
<keyword evidence="2" id="KW-0812">Transmembrane</keyword>
<dbReference type="RefSeq" id="WP_377914507.1">
    <property type="nucleotide sequence ID" value="NZ_JBHRZT010000043.1"/>
</dbReference>
<feature type="transmembrane region" description="Helical" evidence="2">
    <location>
        <begin position="6"/>
        <end position="25"/>
    </location>
</feature>
<keyword evidence="4" id="KW-1185">Reference proteome</keyword>